<name>A0A839RI10_9ACTN</name>
<proteinExistence type="inferred from homology"/>
<dbReference type="InterPro" id="IPR036388">
    <property type="entry name" value="WH-like_DNA-bd_sf"/>
</dbReference>
<evidence type="ECO:0000256" key="3">
    <source>
        <dbReference type="ARBA" id="ARBA00023125"/>
    </source>
</evidence>
<comment type="caution">
    <text evidence="6">The sequence shown here is derived from an EMBL/GenBank/DDBJ whole genome shotgun (WGS) entry which is preliminary data.</text>
</comment>
<dbReference type="InterPro" id="IPR037171">
    <property type="entry name" value="NagB/RpiA_transferase-like"/>
</dbReference>
<comment type="similarity">
    <text evidence="1">Belongs to the SorC transcriptional regulatory family.</text>
</comment>
<evidence type="ECO:0000313" key="6">
    <source>
        <dbReference type="EMBL" id="MBB3036017.1"/>
    </source>
</evidence>
<dbReference type="RefSeq" id="WP_064439683.1">
    <property type="nucleotide sequence ID" value="NZ_BDDI01000005.1"/>
</dbReference>
<evidence type="ECO:0000256" key="1">
    <source>
        <dbReference type="ARBA" id="ARBA00010466"/>
    </source>
</evidence>
<reference evidence="6 7" key="1">
    <citation type="submission" date="2020-08" db="EMBL/GenBank/DDBJ databases">
        <title>Sequencing the genomes of 1000 actinobacteria strains.</title>
        <authorList>
            <person name="Klenk H.-P."/>
        </authorList>
    </citation>
    <scope>NUCLEOTIDE SEQUENCE [LARGE SCALE GENOMIC DNA]</scope>
    <source>
        <strain evidence="6 7">DSM 45258</strain>
    </source>
</reference>
<dbReference type="Pfam" id="PF04198">
    <property type="entry name" value="Sugar-bind"/>
    <property type="match status" value="1"/>
</dbReference>
<feature type="domain" description="Sugar-binding" evidence="5">
    <location>
        <begin position="67"/>
        <end position="312"/>
    </location>
</feature>
<protein>
    <submittedName>
        <fullName evidence="6">DNA-binding transcriptional regulator LsrR (DeoR family)</fullName>
    </submittedName>
</protein>
<dbReference type="PANTHER" id="PTHR34294">
    <property type="entry name" value="TRANSCRIPTIONAL REGULATOR-RELATED"/>
    <property type="match status" value="1"/>
</dbReference>
<evidence type="ECO:0000259" key="5">
    <source>
        <dbReference type="Pfam" id="PF04198"/>
    </source>
</evidence>
<dbReference type="SUPFAM" id="SSF100950">
    <property type="entry name" value="NagB/RpiA/CoA transferase-like"/>
    <property type="match status" value="1"/>
</dbReference>
<dbReference type="AlphaFoldDB" id="A0A839RI10"/>
<keyword evidence="7" id="KW-1185">Reference proteome</keyword>
<dbReference type="EMBL" id="JACHWS010000001">
    <property type="protein sequence ID" value="MBB3036017.1"/>
    <property type="molecule type" value="Genomic_DNA"/>
</dbReference>
<sequence>MASGMGPDELVRLAHIARQHFVAGKTRIEIAEELGLSRFKVGRLLDDAISSGIVRFEIAVPGPIDDERSSALQRQYALKRAVVVRTPTELPDAVQEQLGRVGADLLREIAGPDDILGLTAGRTLNQLGQALTSFAIGEVVQLAGVAGPVQATGVEVIRRVSTVAHGRAWTLYAPLIASDIGAAEAIRRQHDVAQTLRQFDRVTVAVVAIGSWDPPDSQFYDNLGITPARRNALEDKGVVADIGAILIDGQGRVVDDVQQQCISIDAAGLRRIPEVVGIAGGGRKTGAVRAALASGLINSLVTDSALAARLLEE</sequence>
<keyword evidence="4" id="KW-0804">Transcription</keyword>
<keyword evidence="3 6" id="KW-0238">DNA-binding</keyword>
<dbReference type="Gene3D" id="3.40.50.1360">
    <property type="match status" value="1"/>
</dbReference>
<dbReference type="GO" id="GO:0003677">
    <property type="term" value="F:DNA binding"/>
    <property type="evidence" value="ECO:0007669"/>
    <property type="project" value="UniProtKB-KW"/>
</dbReference>
<evidence type="ECO:0000313" key="7">
    <source>
        <dbReference type="Proteomes" id="UP000567922"/>
    </source>
</evidence>
<dbReference type="GO" id="GO:0030246">
    <property type="term" value="F:carbohydrate binding"/>
    <property type="evidence" value="ECO:0007669"/>
    <property type="project" value="InterPro"/>
</dbReference>
<evidence type="ECO:0000256" key="2">
    <source>
        <dbReference type="ARBA" id="ARBA00023015"/>
    </source>
</evidence>
<gene>
    <name evidence="6" type="ORF">FHU29_000451</name>
</gene>
<organism evidence="6 7">
    <name type="scientific">Hoyosella altamirensis</name>
    <dbReference type="NCBI Taxonomy" id="616997"/>
    <lineage>
        <taxon>Bacteria</taxon>
        <taxon>Bacillati</taxon>
        <taxon>Actinomycetota</taxon>
        <taxon>Actinomycetes</taxon>
        <taxon>Mycobacteriales</taxon>
        <taxon>Hoyosellaceae</taxon>
        <taxon>Hoyosella</taxon>
    </lineage>
</organism>
<dbReference type="Gene3D" id="1.10.10.10">
    <property type="entry name" value="Winged helix-like DNA-binding domain superfamily/Winged helix DNA-binding domain"/>
    <property type="match status" value="1"/>
</dbReference>
<dbReference type="InterPro" id="IPR007324">
    <property type="entry name" value="Sugar-bd_dom_put"/>
</dbReference>
<dbReference type="OrthoDB" id="186585at2"/>
<dbReference type="PANTHER" id="PTHR34294:SF1">
    <property type="entry name" value="TRANSCRIPTIONAL REGULATOR LSRR"/>
    <property type="match status" value="1"/>
</dbReference>
<evidence type="ECO:0000256" key="4">
    <source>
        <dbReference type="ARBA" id="ARBA00023163"/>
    </source>
</evidence>
<dbReference type="InterPro" id="IPR051054">
    <property type="entry name" value="SorC_transcr_regulators"/>
</dbReference>
<accession>A0A839RI10</accession>
<keyword evidence="2" id="KW-0805">Transcription regulation</keyword>
<dbReference type="Proteomes" id="UP000567922">
    <property type="component" value="Unassembled WGS sequence"/>
</dbReference>